<keyword evidence="1" id="KW-0472">Membrane</keyword>
<keyword evidence="1" id="KW-0812">Transmembrane</keyword>
<dbReference type="AlphaFoldDB" id="A0A5J5J5Q6"/>
<dbReference type="PANTHER" id="PTHR48098:SF1">
    <property type="entry name" value="DIACYLGLYCEROL ACYLTRANSFERASE_MYCOLYLTRANSFERASE AG85A"/>
    <property type="match status" value="1"/>
</dbReference>
<feature type="transmembrane region" description="Helical" evidence="1">
    <location>
        <begin position="72"/>
        <end position="93"/>
    </location>
</feature>
<proteinExistence type="predicted"/>
<sequence length="429" mass="44335">MDVLWRLPVIDGPVPWIVYAISVALIITLLARRITPRWLLTAVLGVGIGAGLGLGIYLLVNATNALGSPLPHAVGVWAVGTLAAMGLAVVSLWDSKVWRKVVASFAIIWFALSGLIGVNAFYGLNATFGSIFGIVSGNAIPLPSPKPSETTTGPLYKSWTPPADMPEKGTQGTQVIPATTSGFDARPAGIYLPPAAQVKDAPALPLVIMMMGYPGNPDPSYIGAVLDDFAAKNKGLAPIVVVADQIGNGNDPACADSQAYGNAETYIKTDVVNWAKKNLPILQDPKYWVIAGYSNGGGCAIKYGAEEPDVFKNILDISGEEFPGSEDVDDVIANIYGGDAAKFEASKPVNILAAGAGTYAGVTAVFTVGGNDPGFIPAAQKVSAAAKEAGMTVTYVEIPGAGHVIDGLNGGLQAGFSVLYPVLGLSAPQ</sequence>
<organism evidence="2 3">
    <name type="scientific">Microbacterium rhizomatis</name>
    <dbReference type="NCBI Taxonomy" id="1631477"/>
    <lineage>
        <taxon>Bacteria</taxon>
        <taxon>Bacillati</taxon>
        <taxon>Actinomycetota</taxon>
        <taxon>Actinomycetes</taxon>
        <taxon>Micrococcales</taxon>
        <taxon>Microbacteriaceae</taxon>
        <taxon>Microbacterium</taxon>
    </lineage>
</organism>
<reference evidence="3" key="1">
    <citation type="submission" date="2019-09" db="EMBL/GenBank/DDBJ databases">
        <title>Mumia zhuanghuii sp. nov. isolated from the intestinal contents of plateau pika (Ochotona curzoniae) in the Qinghai-Tibet plateau of China.</title>
        <authorList>
            <person name="Tian Z."/>
        </authorList>
    </citation>
    <scope>NUCLEOTIDE SEQUENCE [LARGE SCALE GENOMIC DNA]</scope>
    <source>
        <strain evidence="3">JCM 30598</strain>
    </source>
</reference>
<feature type="transmembrane region" description="Helical" evidence="1">
    <location>
        <begin position="105"/>
        <end position="124"/>
    </location>
</feature>
<gene>
    <name evidence="2" type="ORF">F6B43_00980</name>
</gene>
<dbReference type="RefSeq" id="WP_150447108.1">
    <property type="nucleotide sequence ID" value="NZ_VYSA01000001.1"/>
</dbReference>
<dbReference type="InterPro" id="IPR029058">
    <property type="entry name" value="AB_hydrolase_fold"/>
</dbReference>
<dbReference type="InterPro" id="IPR050583">
    <property type="entry name" value="Mycobacterial_A85_antigen"/>
</dbReference>
<dbReference type="Pfam" id="PF00756">
    <property type="entry name" value="Esterase"/>
    <property type="match status" value="1"/>
</dbReference>
<dbReference type="InterPro" id="IPR000801">
    <property type="entry name" value="Esterase-like"/>
</dbReference>
<dbReference type="PANTHER" id="PTHR48098">
    <property type="entry name" value="ENTEROCHELIN ESTERASE-RELATED"/>
    <property type="match status" value="1"/>
</dbReference>
<keyword evidence="1" id="KW-1133">Transmembrane helix</keyword>
<dbReference type="SUPFAM" id="SSF53474">
    <property type="entry name" value="alpha/beta-Hydrolases"/>
    <property type="match status" value="1"/>
</dbReference>
<evidence type="ECO:0000313" key="3">
    <source>
        <dbReference type="Proteomes" id="UP000325827"/>
    </source>
</evidence>
<dbReference type="Gene3D" id="3.40.50.1820">
    <property type="entry name" value="alpha/beta hydrolase"/>
    <property type="match status" value="1"/>
</dbReference>
<comment type="caution">
    <text evidence="2">The sequence shown here is derived from an EMBL/GenBank/DDBJ whole genome shotgun (WGS) entry which is preliminary data.</text>
</comment>
<dbReference type="Proteomes" id="UP000325827">
    <property type="component" value="Unassembled WGS sequence"/>
</dbReference>
<keyword evidence="3" id="KW-1185">Reference proteome</keyword>
<evidence type="ECO:0000313" key="2">
    <source>
        <dbReference type="EMBL" id="KAA9110305.1"/>
    </source>
</evidence>
<name>A0A5J5J5Q6_9MICO</name>
<feature type="transmembrane region" description="Helical" evidence="1">
    <location>
        <begin position="38"/>
        <end position="60"/>
    </location>
</feature>
<protein>
    <submittedName>
        <fullName evidence="2">Esterase</fullName>
    </submittedName>
</protein>
<dbReference type="EMBL" id="VYSA01000001">
    <property type="protein sequence ID" value="KAA9110305.1"/>
    <property type="molecule type" value="Genomic_DNA"/>
</dbReference>
<accession>A0A5J5J5Q6</accession>
<dbReference type="OrthoDB" id="3723842at2"/>
<evidence type="ECO:0000256" key="1">
    <source>
        <dbReference type="SAM" id="Phobius"/>
    </source>
</evidence>
<feature type="transmembrane region" description="Helical" evidence="1">
    <location>
        <begin position="12"/>
        <end position="31"/>
    </location>
</feature>
<dbReference type="GO" id="GO:0016747">
    <property type="term" value="F:acyltransferase activity, transferring groups other than amino-acyl groups"/>
    <property type="evidence" value="ECO:0007669"/>
    <property type="project" value="TreeGrafter"/>
</dbReference>